<evidence type="ECO:0000256" key="1">
    <source>
        <dbReference type="SAM" id="MobiDB-lite"/>
    </source>
</evidence>
<reference evidence="3 4" key="1">
    <citation type="submission" date="2019-11" db="EMBL/GenBank/DDBJ databases">
        <title>Whole genome sequence of Oryza granulata.</title>
        <authorList>
            <person name="Li W."/>
        </authorList>
    </citation>
    <scope>NUCLEOTIDE SEQUENCE [LARGE SCALE GENOMIC DNA]</scope>
    <source>
        <strain evidence="4">cv. Menghai</strain>
        <tissue evidence="3">Leaf</tissue>
    </source>
</reference>
<keyword evidence="2" id="KW-0812">Transmembrane</keyword>
<sequence>MLPFAASVGCLHPAIFAPVNTVDASSPTLFLDGFGATSGFTMYDIHLSLMLFLPASLLSGILPRILVLDPASRRRALLLQPPRDTLPNDRWRSSRRHFVGATVLSHAHPSKLCFDAICLTVDNKHPRAWVASYRDGDCSWRALPWDTGVTVEFDLYWFEGRSVHAAWDIYWHICHSGHLLKLDPATLHFSDLLAPSELGGQPQEVSNRRDVGGRAAGHGGREGPRDGVLGAWGGQGERQRSFENHATFT</sequence>
<name>A0A6G1E5K5_9ORYZ</name>
<dbReference type="AlphaFoldDB" id="A0A6G1E5K5"/>
<keyword evidence="4" id="KW-1185">Reference proteome</keyword>
<protein>
    <submittedName>
        <fullName evidence="3">Uncharacterized protein</fullName>
    </submittedName>
</protein>
<keyword evidence="2" id="KW-1133">Transmembrane helix</keyword>
<dbReference type="EMBL" id="SPHZ02000005">
    <property type="protein sequence ID" value="KAF0919941.1"/>
    <property type="molecule type" value="Genomic_DNA"/>
</dbReference>
<proteinExistence type="predicted"/>
<comment type="caution">
    <text evidence="3">The sequence shown here is derived from an EMBL/GenBank/DDBJ whole genome shotgun (WGS) entry which is preliminary data.</text>
</comment>
<keyword evidence="2" id="KW-0472">Membrane</keyword>
<organism evidence="3 4">
    <name type="scientific">Oryza meyeriana var. granulata</name>
    <dbReference type="NCBI Taxonomy" id="110450"/>
    <lineage>
        <taxon>Eukaryota</taxon>
        <taxon>Viridiplantae</taxon>
        <taxon>Streptophyta</taxon>
        <taxon>Embryophyta</taxon>
        <taxon>Tracheophyta</taxon>
        <taxon>Spermatophyta</taxon>
        <taxon>Magnoliopsida</taxon>
        <taxon>Liliopsida</taxon>
        <taxon>Poales</taxon>
        <taxon>Poaceae</taxon>
        <taxon>BOP clade</taxon>
        <taxon>Oryzoideae</taxon>
        <taxon>Oryzeae</taxon>
        <taxon>Oryzinae</taxon>
        <taxon>Oryza</taxon>
        <taxon>Oryza meyeriana</taxon>
    </lineage>
</organism>
<feature type="non-terminal residue" evidence="3">
    <location>
        <position position="249"/>
    </location>
</feature>
<evidence type="ECO:0000313" key="3">
    <source>
        <dbReference type="EMBL" id="KAF0919941.1"/>
    </source>
</evidence>
<evidence type="ECO:0000256" key="2">
    <source>
        <dbReference type="SAM" id="Phobius"/>
    </source>
</evidence>
<dbReference type="Proteomes" id="UP000479710">
    <property type="component" value="Unassembled WGS sequence"/>
</dbReference>
<accession>A0A6G1E5K5</accession>
<dbReference type="PANTHER" id="PTHR33207">
    <property type="entry name" value="F-BOX DOMAIN CONTAINING PROTEIN-RELATED"/>
    <property type="match status" value="1"/>
</dbReference>
<evidence type="ECO:0000313" key="4">
    <source>
        <dbReference type="Proteomes" id="UP000479710"/>
    </source>
</evidence>
<gene>
    <name evidence="3" type="ORF">E2562_032353</name>
</gene>
<feature type="transmembrane region" description="Helical" evidence="2">
    <location>
        <begin position="45"/>
        <end position="67"/>
    </location>
</feature>
<feature type="region of interest" description="Disordered" evidence="1">
    <location>
        <begin position="198"/>
        <end position="249"/>
    </location>
</feature>
<dbReference type="OrthoDB" id="687046at2759"/>